<keyword evidence="2" id="KW-1185">Reference proteome</keyword>
<reference evidence="1 2" key="1">
    <citation type="submission" date="2024-05" db="EMBL/GenBank/DDBJ databases">
        <authorList>
            <person name="De Oliveira J.P."/>
            <person name="Noriler S.A."/>
            <person name="De Oliveira A.G."/>
            <person name="Sipoli D.S."/>
        </authorList>
    </citation>
    <scope>NUCLEOTIDE SEQUENCE [LARGE SCALE GENOMIC DNA]</scope>
    <source>
        <strain evidence="1 2">LABIM192</strain>
    </source>
</reference>
<dbReference type="EMBL" id="JBDXMI010000001">
    <property type="protein sequence ID" value="MEO9385137.1"/>
    <property type="molecule type" value="Genomic_DNA"/>
</dbReference>
<protein>
    <submittedName>
        <fullName evidence="1">Uncharacterized protein</fullName>
    </submittedName>
</protein>
<gene>
    <name evidence="1" type="ORF">ABI908_13660</name>
</gene>
<evidence type="ECO:0000313" key="2">
    <source>
        <dbReference type="Proteomes" id="UP001462502"/>
    </source>
</evidence>
<comment type="caution">
    <text evidence="1">The sequence shown here is derived from an EMBL/GenBank/DDBJ whole genome shotgun (WGS) entry which is preliminary data.</text>
</comment>
<organism evidence="1 2">
    <name type="scientific">Chromobacterium phragmitis</name>
    <dbReference type="NCBI Taxonomy" id="2202141"/>
    <lineage>
        <taxon>Bacteria</taxon>
        <taxon>Pseudomonadati</taxon>
        <taxon>Pseudomonadota</taxon>
        <taxon>Betaproteobacteria</taxon>
        <taxon>Neisseriales</taxon>
        <taxon>Chromobacteriaceae</taxon>
        <taxon>Chromobacterium</taxon>
    </lineage>
</organism>
<dbReference type="RefSeq" id="WP_347936224.1">
    <property type="nucleotide sequence ID" value="NZ_CP158160.1"/>
</dbReference>
<name>A0ABV0IWS4_9NEIS</name>
<accession>A0ABV0IWS4</accession>
<proteinExistence type="predicted"/>
<evidence type="ECO:0000313" key="1">
    <source>
        <dbReference type="EMBL" id="MEO9385137.1"/>
    </source>
</evidence>
<dbReference type="Proteomes" id="UP001462502">
    <property type="component" value="Unassembled WGS sequence"/>
</dbReference>
<sequence length="209" mass="22964">MNGIKFSGNHHKKYLIACQVINSGQVSFPFSIRILITLTLLYPHLSLAHSEVCIKNVKFLYAAKDWNRLYEKLVRKNSPLANQNLFISATNKASPNIRPISDSDVQEGLGIKGVWYLGGVNGTSGPALLTRKNGFSIYEATGTCGITYKNGMSGTGLCYSARIIGKSSDLEINAGSISFEELNKLPDAYKTKSIKKFREIVYSATDGCR</sequence>